<evidence type="ECO:0000256" key="4">
    <source>
        <dbReference type="ARBA" id="ARBA00022679"/>
    </source>
</evidence>
<dbReference type="Pfam" id="PF01627">
    <property type="entry name" value="Hpt"/>
    <property type="match status" value="1"/>
</dbReference>
<dbReference type="Gene3D" id="3.40.50.2300">
    <property type="match status" value="1"/>
</dbReference>
<feature type="domain" description="CheW-like" evidence="13">
    <location>
        <begin position="792"/>
        <end position="941"/>
    </location>
</feature>
<evidence type="ECO:0000256" key="10">
    <source>
        <dbReference type="SAM" id="MobiDB-lite"/>
    </source>
</evidence>
<feature type="domain" description="HPt" evidence="14">
    <location>
        <begin position="4"/>
        <end position="107"/>
    </location>
</feature>
<dbReference type="InterPro" id="IPR005467">
    <property type="entry name" value="His_kinase_dom"/>
</dbReference>
<keyword evidence="16" id="KW-1185">Reference proteome</keyword>
<keyword evidence="6" id="KW-0902">Two-component regulatory system</keyword>
<keyword evidence="5 15" id="KW-0418">Kinase</keyword>
<evidence type="ECO:0000256" key="1">
    <source>
        <dbReference type="ARBA" id="ARBA00000085"/>
    </source>
</evidence>
<dbReference type="Gene3D" id="2.30.30.40">
    <property type="entry name" value="SH3 Domains"/>
    <property type="match status" value="1"/>
</dbReference>
<sequence length="1100" mass="121927">MKIDTDIRDQAYVFFIQEAPELLQLIESELLTLSAERTPAKVHNMMRAAHSIKGGAASVGLETLKTIAHSLEDVFKALFNEELQIDNQLESLLLQAYDCLRLPLMEQISTGQFNVEQAMAAAEPVFSQLEEILGDLIGSNQLPTSVELGVDIAASIFEIDVYQGIERLKEVLAHPEHNLVAGELRAQSEVFIGISELLSLPGFTEIAQTAIAALDAHPNQAIAITQVAVANFETARQAVLDGDREQGGSVAPELRQLAEPDAFPPQKVPEGFLDLESEPSAFDFGDIFTPLESIENLESIDELNLEGVFDFIEPEADLILPPDEITELEMGNRHEMPANSPSLDDIFGDWNTSSTVAATTEVPELESSPSYLSVTAPQIYHATPVDISTVIKSVETSFEEFPTLQETSAIAQTPVEIIPQSQTQLVNQEIKLETSTVAQPAPASLFVKVDLDRVERLNNLVGELAINRNSLSLQNEQLQATLRELNRRFSKFRQMTSRLRDLSDQMIVSPERHHSGQPPSGLSNHPQNSSIDSNAPSWLGNFDSLEMDSYGELHNLLQDTLEEMVQLEEVVGDVTLISGQSSETLEGQRRMVSNLREDLMWARMMPIGEVLNRFPRLMRDLSNSYQKPVDLKLLGTGVLVDKAAIEKLNYPLMHLLRNAFDHGIEQAEVRRQQNKPERGQVEIRAYHRGSNTIIEIRDDGKGIDFERLRAKAIELEWITAEQASLVSSSQLLEFLFQPGFSTASQVSELSGRGVGLDVVRSELRSVKGTVSVTSELGKGTTFTLKVPLTLNIAKLLVCSVGTTIYAIPSDSIEEIIIPQPQQIKRSGHQRFLHWRNQIVPAYHTSDLISYSCRLPESLPHQSIMGSVPTPEEWAPPMLLIRVDRHLIAIEVDRLVLEQELVIKPLGSAIAPPGYIYGCSIMGDGSLVPVIDVSNLVLQVLDRGQANPIAIRATPQPSISTPTLSEASPQNNSNLVLVVDDSITLRQTLALTLQKANYRVLQARDGREALEQLQKNAQIRLVICDIEMPNMNGFEFLSQRRQDPNISKIPVVMLTSRSSDKHKKLAMHLGAKDYFTKPYIEQEFLGVIQKLITETSTLSLA</sequence>
<dbReference type="SMART" id="SM00260">
    <property type="entry name" value="CheW"/>
    <property type="match status" value="1"/>
</dbReference>
<feature type="compositionally biased region" description="Polar residues" evidence="10">
    <location>
        <begin position="517"/>
        <end position="535"/>
    </location>
</feature>
<evidence type="ECO:0000259" key="11">
    <source>
        <dbReference type="PROSITE" id="PS50109"/>
    </source>
</evidence>
<keyword evidence="9" id="KW-0175">Coiled coil</keyword>
<proteinExistence type="predicted"/>
<dbReference type="PANTHER" id="PTHR43395:SF1">
    <property type="entry name" value="CHEMOTAXIS PROTEIN CHEA"/>
    <property type="match status" value="1"/>
</dbReference>
<dbReference type="Gene3D" id="1.10.287.560">
    <property type="entry name" value="Histidine kinase CheA-like, homodimeric domain"/>
    <property type="match status" value="1"/>
</dbReference>
<evidence type="ECO:0000313" key="16">
    <source>
        <dbReference type="Proteomes" id="UP000238762"/>
    </source>
</evidence>
<dbReference type="PROSITE" id="PS50851">
    <property type="entry name" value="CHEW"/>
    <property type="match status" value="1"/>
</dbReference>
<feature type="modified residue" description="4-aspartylphosphate" evidence="8">
    <location>
        <position position="1024"/>
    </location>
</feature>
<evidence type="ECO:0000256" key="8">
    <source>
        <dbReference type="PROSITE-ProRule" id="PRU00169"/>
    </source>
</evidence>
<dbReference type="GO" id="GO:0005737">
    <property type="term" value="C:cytoplasm"/>
    <property type="evidence" value="ECO:0007669"/>
    <property type="project" value="InterPro"/>
</dbReference>
<dbReference type="InterPro" id="IPR036097">
    <property type="entry name" value="HisK_dim/P_sf"/>
</dbReference>
<dbReference type="OrthoDB" id="291966at2"/>
<dbReference type="InterPro" id="IPR008207">
    <property type="entry name" value="Sig_transdc_His_kin_Hpt_dom"/>
</dbReference>
<comment type="catalytic activity">
    <reaction evidence="1">
        <text>ATP + protein L-histidine = ADP + protein N-phospho-L-histidine.</text>
        <dbReference type="EC" id="2.7.13.3"/>
    </reaction>
</comment>
<evidence type="ECO:0000256" key="2">
    <source>
        <dbReference type="ARBA" id="ARBA00012438"/>
    </source>
</evidence>
<evidence type="ECO:0000259" key="14">
    <source>
        <dbReference type="PROSITE" id="PS50894"/>
    </source>
</evidence>
<dbReference type="SMART" id="SM00073">
    <property type="entry name" value="HPT"/>
    <property type="match status" value="1"/>
</dbReference>
<keyword evidence="3 8" id="KW-0597">Phosphoprotein</keyword>
<dbReference type="RefSeq" id="WP_106286693.1">
    <property type="nucleotide sequence ID" value="NZ_CAWNTC010000104.1"/>
</dbReference>
<dbReference type="InterPro" id="IPR037006">
    <property type="entry name" value="CheA-like_homodim_sf"/>
</dbReference>
<dbReference type="SUPFAM" id="SSF47226">
    <property type="entry name" value="Histidine-containing phosphotransfer domain, HPT domain"/>
    <property type="match status" value="1"/>
</dbReference>
<dbReference type="InterPro" id="IPR003594">
    <property type="entry name" value="HATPase_dom"/>
</dbReference>
<dbReference type="Gene3D" id="3.30.565.10">
    <property type="entry name" value="Histidine kinase-like ATPase, C-terminal domain"/>
    <property type="match status" value="1"/>
</dbReference>
<feature type="coiled-coil region" evidence="9">
    <location>
        <begin position="468"/>
        <end position="495"/>
    </location>
</feature>
<dbReference type="InterPro" id="IPR051315">
    <property type="entry name" value="Bact_Chemotaxis_CheA"/>
</dbReference>
<dbReference type="Gene3D" id="1.20.120.160">
    <property type="entry name" value="HPT domain"/>
    <property type="match status" value="1"/>
</dbReference>
<dbReference type="PRINTS" id="PR00344">
    <property type="entry name" value="BCTRLSENSOR"/>
</dbReference>
<dbReference type="PROSITE" id="PS50109">
    <property type="entry name" value="HIS_KIN"/>
    <property type="match status" value="1"/>
</dbReference>
<evidence type="ECO:0000259" key="13">
    <source>
        <dbReference type="PROSITE" id="PS50851"/>
    </source>
</evidence>
<feature type="domain" description="Response regulatory" evidence="12">
    <location>
        <begin position="974"/>
        <end position="1091"/>
    </location>
</feature>
<evidence type="ECO:0000256" key="7">
    <source>
        <dbReference type="PROSITE-ProRule" id="PRU00110"/>
    </source>
</evidence>
<dbReference type="CDD" id="cd00088">
    <property type="entry name" value="HPT"/>
    <property type="match status" value="1"/>
</dbReference>
<dbReference type="CDD" id="cd16916">
    <property type="entry name" value="HATPase_CheA-like"/>
    <property type="match status" value="1"/>
</dbReference>
<dbReference type="Proteomes" id="UP000238762">
    <property type="component" value="Unassembled WGS sequence"/>
</dbReference>
<dbReference type="InterPro" id="IPR004358">
    <property type="entry name" value="Sig_transdc_His_kin-like_C"/>
</dbReference>
<dbReference type="EC" id="2.7.13.3" evidence="2"/>
<evidence type="ECO:0000313" key="15">
    <source>
        <dbReference type="EMBL" id="PSB05148.1"/>
    </source>
</evidence>
<dbReference type="InterPro" id="IPR001789">
    <property type="entry name" value="Sig_transdc_resp-reg_receiver"/>
</dbReference>
<dbReference type="SUPFAM" id="SSF50341">
    <property type="entry name" value="CheW-like"/>
    <property type="match status" value="1"/>
</dbReference>
<dbReference type="Pfam" id="PF02518">
    <property type="entry name" value="HATPase_c"/>
    <property type="match status" value="1"/>
</dbReference>
<dbReference type="SUPFAM" id="SSF55874">
    <property type="entry name" value="ATPase domain of HSP90 chaperone/DNA topoisomerase II/histidine kinase"/>
    <property type="match status" value="1"/>
</dbReference>
<dbReference type="Pfam" id="PF01584">
    <property type="entry name" value="CheW"/>
    <property type="match status" value="1"/>
</dbReference>
<dbReference type="Pfam" id="PF02895">
    <property type="entry name" value="H-kinase_dim"/>
    <property type="match status" value="1"/>
</dbReference>
<reference evidence="15 16" key="2">
    <citation type="submission" date="2018-03" db="EMBL/GenBank/DDBJ databases">
        <title>The ancient ancestry and fast evolution of plastids.</title>
        <authorList>
            <person name="Moore K.R."/>
            <person name="Magnabosco C."/>
            <person name="Momper L."/>
            <person name="Gold D.A."/>
            <person name="Bosak T."/>
            <person name="Fournier G.P."/>
        </authorList>
    </citation>
    <scope>NUCLEOTIDE SEQUENCE [LARGE SCALE GENOMIC DNA]</scope>
    <source>
        <strain evidence="15 16">CCAP 1448/3</strain>
    </source>
</reference>
<evidence type="ECO:0000256" key="5">
    <source>
        <dbReference type="ARBA" id="ARBA00022777"/>
    </source>
</evidence>
<reference evidence="15 16" key="1">
    <citation type="submission" date="2018-02" db="EMBL/GenBank/DDBJ databases">
        <authorList>
            <person name="Cohen D.B."/>
            <person name="Kent A.D."/>
        </authorList>
    </citation>
    <scope>NUCLEOTIDE SEQUENCE [LARGE SCALE GENOMIC DNA]</scope>
    <source>
        <strain evidence="15 16">CCAP 1448/3</strain>
    </source>
</reference>
<evidence type="ECO:0000256" key="6">
    <source>
        <dbReference type="ARBA" id="ARBA00023012"/>
    </source>
</evidence>
<dbReference type="PANTHER" id="PTHR43395">
    <property type="entry name" value="SENSOR HISTIDINE KINASE CHEA"/>
    <property type="match status" value="1"/>
</dbReference>
<dbReference type="SMART" id="SM00387">
    <property type="entry name" value="HATPase_c"/>
    <property type="match status" value="1"/>
</dbReference>
<dbReference type="GO" id="GO:0000155">
    <property type="term" value="F:phosphorelay sensor kinase activity"/>
    <property type="evidence" value="ECO:0007669"/>
    <property type="project" value="InterPro"/>
</dbReference>
<dbReference type="InterPro" id="IPR002545">
    <property type="entry name" value="CheW-lke_dom"/>
</dbReference>
<dbReference type="InterPro" id="IPR004105">
    <property type="entry name" value="CheA-like_dim"/>
</dbReference>
<dbReference type="InterPro" id="IPR036890">
    <property type="entry name" value="HATPase_C_sf"/>
</dbReference>
<feature type="domain" description="Histidine kinase" evidence="11">
    <location>
        <begin position="552"/>
        <end position="790"/>
    </location>
</feature>
<dbReference type="FunFam" id="3.30.565.10:FF:000016">
    <property type="entry name" value="Chemotaxis protein CheA, putative"/>
    <property type="match status" value="1"/>
</dbReference>
<comment type="caution">
    <text evidence="15">The sequence shown here is derived from an EMBL/GenBank/DDBJ whole genome shotgun (WGS) entry which is preliminary data.</text>
</comment>
<evidence type="ECO:0000256" key="9">
    <source>
        <dbReference type="SAM" id="Coils"/>
    </source>
</evidence>
<dbReference type="Pfam" id="PF00072">
    <property type="entry name" value="Response_reg"/>
    <property type="match status" value="1"/>
</dbReference>
<dbReference type="SMART" id="SM00448">
    <property type="entry name" value="REC"/>
    <property type="match status" value="1"/>
</dbReference>
<dbReference type="SMART" id="SM01231">
    <property type="entry name" value="H-kinase_dim"/>
    <property type="match status" value="1"/>
</dbReference>
<dbReference type="InterPro" id="IPR011006">
    <property type="entry name" value="CheY-like_superfamily"/>
</dbReference>
<dbReference type="AlphaFoldDB" id="A0A2T1CAF8"/>
<dbReference type="InterPro" id="IPR036061">
    <property type="entry name" value="CheW-like_dom_sf"/>
</dbReference>
<dbReference type="SUPFAM" id="SSF52172">
    <property type="entry name" value="CheY-like"/>
    <property type="match status" value="1"/>
</dbReference>
<keyword evidence="4" id="KW-0808">Transferase</keyword>
<feature type="region of interest" description="Disordered" evidence="10">
    <location>
        <begin position="510"/>
        <end position="535"/>
    </location>
</feature>
<dbReference type="PROSITE" id="PS50110">
    <property type="entry name" value="RESPONSE_REGULATORY"/>
    <property type="match status" value="1"/>
</dbReference>
<accession>A0A2T1CAF8</accession>
<name>A0A2T1CAF8_9CYAN</name>
<feature type="modified residue" description="Phosphohistidine" evidence="7">
    <location>
        <position position="50"/>
    </location>
</feature>
<organism evidence="15 16">
    <name type="scientific">Merismopedia glauca CCAP 1448/3</name>
    <dbReference type="NCBI Taxonomy" id="1296344"/>
    <lineage>
        <taxon>Bacteria</taxon>
        <taxon>Bacillati</taxon>
        <taxon>Cyanobacteriota</taxon>
        <taxon>Cyanophyceae</taxon>
        <taxon>Synechococcales</taxon>
        <taxon>Merismopediaceae</taxon>
        <taxon>Merismopedia</taxon>
    </lineage>
</organism>
<protein>
    <recommendedName>
        <fullName evidence="2">histidine kinase</fullName>
        <ecNumber evidence="2">2.7.13.3</ecNumber>
    </recommendedName>
</protein>
<dbReference type="InterPro" id="IPR036641">
    <property type="entry name" value="HPT_dom_sf"/>
</dbReference>
<dbReference type="GO" id="GO:0006935">
    <property type="term" value="P:chemotaxis"/>
    <property type="evidence" value="ECO:0007669"/>
    <property type="project" value="InterPro"/>
</dbReference>
<evidence type="ECO:0000259" key="12">
    <source>
        <dbReference type="PROSITE" id="PS50110"/>
    </source>
</evidence>
<dbReference type="EMBL" id="PVWJ01000002">
    <property type="protein sequence ID" value="PSB05148.1"/>
    <property type="molecule type" value="Genomic_DNA"/>
</dbReference>
<evidence type="ECO:0000256" key="3">
    <source>
        <dbReference type="ARBA" id="ARBA00022553"/>
    </source>
</evidence>
<dbReference type="SUPFAM" id="SSF47384">
    <property type="entry name" value="Homodimeric domain of signal transducing histidine kinase"/>
    <property type="match status" value="1"/>
</dbReference>
<gene>
    <name evidence="15" type="ORF">C7B64_00435</name>
</gene>
<dbReference type="PROSITE" id="PS50894">
    <property type="entry name" value="HPT"/>
    <property type="match status" value="1"/>
</dbReference>